<sequence length="115" mass="12941">MGDEPTNGELARRLDAGFDDLKEDMRTLAGRLDTKVDASLLALQQQAQDDRHQALMMRVGAIEEERAREAERRQQEQREAENRRAGDKRLILTALVVPLLLLLLQVYLASRGSSG</sequence>
<reference evidence="2 3" key="1">
    <citation type="submission" date="2018-08" db="EMBL/GenBank/DDBJ databases">
        <title>The complete genome sequence of Streptomyces seoulensis, a pioneer strain for nickel superoxide dismutase discovery.</title>
        <authorList>
            <person name="Shin J."/>
            <person name="Lee J.-S."/>
            <person name="Lee E.-J."/>
            <person name="Youn H.-D."/>
        </authorList>
    </citation>
    <scope>NUCLEOTIDE SEQUENCE [LARGE SCALE GENOMIC DNA]</scope>
    <source>
        <strain evidence="2 3">KCTC 9819</strain>
        <plasmid evidence="2 3">unnamed</plasmid>
    </source>
</reference>
<protein>
    <submittedName>
        <fullName evidence="2">Uncharacterized protein</fullName>
    </submittedName>
</protein>
<proteinExistence type="predicted"/>
<keyword evidence="1" id="KW-1133">Transmembrane helix</keyword>
<organism evidence="2 3">
    <name type="scientific">Streptomyces seoulensis</name>
    <dbReference type="NCBI Taxonomy" id="73044"/>
    <lineage>
        <taxon>Bacteria</taxon>
        <taxon>Bacillati</taxon>
        <taxon>Actinomycetota</taxon>
        <taxon>Actinomycetes</taxon>
        <taxon>Kitasatosporales</taxon>
        <taxon>Streptomycetaceae</taxon>
        <taxon>Streptomyces</taxon>
    </lineage>
</organism>
<keyword evidence="1" id="KW-0812">Transmembrane</keyword>
<evidence type="ECO:0000256" key="1">
    <source>
        <dbReference type="SAM" id="Phobius"/>
    </source>
</evidence>
<dbReference type="KEGG" id="sseo:D0Z67_29570"/>
<name>A0A4P6U384_STRSO</name>
<dbReference type="RefSeq" id="WP_031183016.1">
    <property type="nucleotide sequence ID" value="NZ_CP032230.1"/>
</dbReference>
<evidence type="ECO:0000313" key="2">
    <source>
        <dbReference type="EMBL" id="QBJ94519.1"/>
    </source>
</evidence>
<accession>A0A4P6U384</accession>
<dbReference type="EMBL" id="CP032230">
    <property type="protein sequence ID" value="QBJ94519.1"/>
    <property type="molecule type" value="Genomic_DNA"/>
</dbReference>
<keyword evidence="1" id="KW-0472">Membrane</keyword>
<keyword evidence="3" id="KW-1185">Reference proteome</keyword>
<dbReference type="Proteomes" id="UP000292547">
    <property type="component" value="Plasmid unnamed"/>
</dbReference>
<dbReference type="GeneID" id="300103044"/>
<evidence type="ECO:0000313" key="3">
    <source>
        <dbReference type="Proteomes" id="UP000292547"/>
    </source>
</evidence>
<gene>
    <name evidence="2" type="ORF">D0Z67_29570</name>
</gene>
<geneLocation type="plasmid" evidence="2">
    <name>unnamed</name>
</geneLocation>
<dbReference type="STRING" id="73044.GCA_000725795_04912"/>
<feature type="transmembrane region" description="Helical" evidence="1">
    <location>
        <begin position="90"/>
        <end position="109"/>
    </location>
</feature>
<dbReference type="AlphaFoldDB" id="A0A4P6U384"/>
<dbReference type="OrthoDB" id="4263358at2"/>
<keyword evidence="2" id="KW-0614">Plasmid</keyword>